<keyword evidence="5" id="KW-1070">Brassinosteroid signaling pathway</keyword>
<dbReference type="PANTHER" id="PTHR48062">
    <property type="entry name" value="RECEPTOR-LIKE PROTEIN 14"/>
    <property type="match status" value="1"/>
</dbReference>
<dbReference type="Proteomes" id="UP000515123">
    <property type="component" value="Unplaced"/>
</dbReference>
<dbReference type="InterPro" id="IPR051502">
    <property type="entry name" value="RLP_Defense_Trigger"/>
</dbReference>
<dbReference type="InterPro" id="IPR003591">
    <property type="entry name" value="Leu-rich_rpt_typical-subtyp"/>
</dbReference>
<dbReference type="Pfam" id="PF08263">
    <property type="entry name" value="LRRNT_2"/>
    <property type="match status" value="1"/>
</dbReference>
<reference evidence="14" key="1">
    <citation type="journal article" date="2015" name="Nat. Genet.">
        <title>The pineapple genome and the evolution of CAM photosynthesis.</title>
        <authorList>
            <person name="Ming R."/>
            <person name="VanBuren R."/>
            <person name="Wai C.M."/>
            <person name="Tang H."/>
            <person name="Schatz M.C."/>
            <person name="Bowers J.E."/>
            <person name="Lyons E."/>
            <person name="Wang M.L."/>
            <person name="Chen J."/>
            <person name="Biggers E."/>
            <person name="Zhang J."/>
            <person name="Huang L."/>
            <person name="Zhang L."/>
            <person name="Miao W."/>
            <person name="Zhang J."/>
            <person name="Ye Z."/>
            <person name="Miao C."/>
            <person name="Lin Z."/>
            <person name="Wang H."/>
            <person name="Zhou H."/>
            <person name="Yim W.C."/>
            <person name="Priest H.D."/>
            <person name="Zheng C."/>
            <person name="Woodhouse M."/>
            <person name="Edger P.P."/>
            <person name="Guyot R."/>
            <person name="Guo H.B."/>
            <person name="Guo H."/>
            <person name="Zheng G."/>
            <person name="Singh R."/>
            <person name="Sharma A."/>
            <person name="Min X."/>
            <person name="Zheng Y."/>
            <person name="Lee H."/>
            <person name="Gurtowski J."/>
            <person name="Sedlazeck F.J."/>
            <person name="Harkess A."/>
            <person name="McKain M.R."/>
            <person name="Liao Z."/>
            <person name="Fang J."/>
            <person name="Liu J."/>
            <person name="Zhang X."/>
            <person name="Zhang Q."/>
            <person name="Hu W."/>
            <person name="Qin Y."/>
            <person name="Wang K."/>
            <person name="Chen L.Y."/>
            <person name="Shirley N."/>
            <person name="Lin Y.R."/>
            <person name="Liu L.Y."/>
            <person name="Hernandez A.G."/>
            <person name="Wright C.L."/>
            <person name="Bulone V."/>
            <person name="Tuskan G.A."/>
            <person name="Heath K."/>
            <person name="Zee F."/>
            <person name="Moore P.H."/>
            <person name="Sunkar R."/>
            <person name="Leebens-Mack J.H."/>
            <person name="Mockler T."/>
            <person name="Bennetzen J.L."/>
            <person name="Freeling M."/>
            <person name="Sankoff D."/>
            <person name="Paterson A.H."/>
            <person name="Zhu X."/>
            <person name="Yang X."/>
            <person name="Smith J.A."/>
            <person name="Cushman J.C."/>
            <person name="Paull R.E."/>
            <person name="Yu Q."/>
        </authorList>
    </citation>
    <scope>NUCLEOTIDE SEQUENCE [LARGE SCALE GENOMIC DNA]</scope>
    <source>
        <strain evidence="14">cv. F153</strain>
    </source>
</reference>
<sequence length="965" mass="107792">MGLYYHHSINDGFSGRALIIMRITLVIVIISMMMLSSKFGVGCPVEEYEALLELKASCNGTSPPSWGKHRDCCLWERVVCDNNTKQVTELHLYDLFWYYYPEGNEILYEAQSWQLNLSIFSSFRELRYLDLSWNRFTGLLSSTTALVGLKKLKELDLSGNQFTGEIPMSLGYLTSLEVLYLGWNELNASHSLKALVGLKKLKVLDLSGNQFIGEIPMFLGSLISLEVLDLSNNNLNGLLPLKVLQELTNLQVVRLAYNQFSGSLPLTLGNFTFLQYVDFSGNFLEGTIPKQLFKGLVSLQYLDLSNNYLYGEFSLHSFYNISKLEGIILSNNEGLEVDINSWSSVQQLQLRILMLSSCKLEKNAIRTPTFICSQRQLEALDLSNNNLIGNVPTCLLNNNTKMEYLILRSNILTGTIHLPTHHMTICDVSDNLFSGSLPSNISMVSPTLSVLNFSSNNLIGNIPSSFANISQLSILDLSDNHISGEVPAQLVNGGSELFILKLSNNNLHGKISGLNFTSGSYINLGGNKLSGTLPSNIDGVMALDVHDNDLSGLIPETPWDTTELEVLILRGNHFEGPIPQWLCNETRLYILDLSDNSLSGSLPRWFHPFIWHLNLANNCLTGEVPSVLFNLSNLEALDISKNYLSGQIPMQIGSELQMLILILRENSFSGLVPCQLCSLQNLHILDLSHNNFSGPIPSCLGTMAFRSNESQSYFLFPQGWVYIIFLQEFQIILFSNFFISYKFDATMELQEEEFTTKGNFYMYQRDHLVSMTLIDMSANKLTGKIPPEIGNLSGLVSLNLSYNQLTGPIPAALSNLSQIESLDISHNKLSGGIPWQLDQLKFLEVFSVAQNNLSGCIPNFRDQLATFGEAAYAGNVGLHGPPLDRMCTSASNTTAPLEEEDKEVSSIDKVIFYAISAAAYVGGFWFTIFVLFCNRWGRNVRVRLDSYVDYLFAEISMVVRKIISM</sequence>
<keyword evidence="8" id="KW-0677">Repeat</keyword>
<evidence type="ECO:0000256" key="9">
    <source>
        <dbReference type="ARBA" id="ARBA00022989"/>
    </source>
</evidence>
<evidence type="ECO:0000256" key="10">
    <source>
        <dbReference type="ARBA" id="ARBA00023136"/>
    </source>
</evidence>
<dbReference type="PANTHER" id="PTHR48062:SF56">
    <property type="entry name" value="OS04G0647900 PROTEIN"/>
    <property type="match status" value="1"/>
</dbReference>
<dbReference type="FunFam" id="3.80.10.10:FF:000111">
    <property type="entry name" value="LRR receptor-like serine/threonine-protein kinase ERECTA"/>
    <property type="match status" value="1"/>
</dbReference>
<feature type="transmembrane region" description="Helical" evidence="12">
    <location>
        <begin position="17"/>
        <end position="35"/>
    </location>
</feature>
<dbReference type="GeneID" id="109704667"/>
<dbReference type="InterPro" id="IPR032675">
    <property type="entry name" value="LRR_dom_sf"/>
</dbReference>
<name>A0A6P5EHJ8_ANACO</name>
<keyword evidence="4" id="KW-0433">Leucine-rich repeat</keyword>
<dbReference type="FunFam" id="3.80.10.10:FF:000095">
    <property type="entry name" value="LRR receptor-like serine/threonine-protein kinase GSO1"/>
    <property type="match status" value="2"/>
</dbReference>
<keyword evidence="11" id="KW-0325">Glycoprotein</keyword>
<organism evidence="14 15">
    <name type="scientific">Ananas comosus</name>
    <name type="common">Pineapple</name>
    <name type="synonym">Ananas ananas</name>
    <dbReference type="NCBI Taxonomy" id="4615"/>
    <lineage>
        <taxon>Eukaryota</taxon>
        <taxon>Viridiplantae</taxon>
        <taxon>Streptophyta</taxon>
        <taxon>Embryophyta</taxon>
        <taxon>Tracheophyta</taxon>
        <taxon>Spermatophyta</taxon>
        <taxon>Magnoliopsida</taxon>
        <taxon>Liliopsida</taxon>
        <taxon>Poales</taxon>
        <taxon>Bromeliaceae</taxon>
        <taxon>Bromelioideae</taxon>
        <taxon>Ananas</taxon>
    </lineage>
</organism>
<evidence type="ECO:0000256" key="1">
    <source>
        <dbReference type="ARBA" id="ARBA00004251"/>
    </source>
</evidence>
<evidence type="ECO:0000256" key="3">
    <source>
        <dbReference type="ARBA" id="ARBA00022475"/>
    </source>
</evidence>
<dbReference type="RefSeq" id="XP_020081018.1">
    <property type="nucleotide sequence ID" value="XM_020225429.1"/>
</dbReference>
<proteinExistence type="inferred from homology"/>
<evidence type="ECO:0000256" key="11">
    <source>
        <dbReference type="ARBA" id="ARBA00023180"/>
    </source>
</evidence>
<dbReference type="PRINTS" id="PR00019">
    <property type="entry name" value="LEURICHRPT"/>
</dbReference>
<dbReference type="InterPro" id="IPR013210">
    <property type="entry name" value="LRR_N_plant-typ"/>
</dbReference>
<keyword evidence="14" id="KW-1185">Reference proteome</keyword>
<dbReference type="Pfam" id="PF13855">
    <property type="entry name" value="LRR_8"/>
    <property type="match status" value="3"/>
</dbReference>
<evidence type="ECO:0000313" key="15">
    <source>
        <dbReference type="RefSeq" id="XP_020081018.1"/>
    </source>
</evidence>
<evidence type="ECO:0000256" key="8">
    <source>
        <dbReference type="ARBA" id="ARBA00022737"/>
    </source>
</evidence>
<comment type="subcellular location">
    <subcellularLocation>
        <location evidence="1">Cell membrane</location>
        <topology evidence="1">Single-pass type I membrane protein</topology>
    </subcellularLocation>
</comment>
<keyword evidence="9 12" id="KW-1133">Transmembrane helix</keyword>
<evidence type="ECO:0000256" key="2">
    <source>
        <dbReference type="ARBA" id="ARBA00009592"/>
    </source>
</evidence>
<evidence type="ECO:0000313" key="14">
    <source>
        <dbReference type="Proteomes" id="UP000515123"/>
    </source>
</evidence>
<dbReference type="PROSITE" id="PS51450">
    <property type="entry name" value="LRR"/>
    <property type="match status" value="1"/>
</dbReference>
<keyword evidence="3" id="KW-1003">Cell membrane</keyword>
<protein>
    <submittedName>
        <fullName evidence="15">Probable LRR receptor-like serine/threonine-protein kinase At4g36180 isoform X1</fullName>
    </submittedName>
</protein>
<gene>
    <name evidence="15" type="primary">LOC109704667</name>
</gene>
<evidence type="ECO:0000259" key="13">
    <source>
        <dbReference type="Pfam" id="PF08263"/>
    </source>
</evidence>
<dbReference type="Gene3D" id="3.80.10.10">
    <property type="entry name" value="Ribonuclease Inhibitor"/>
    <property type="match status" value="6"/>
</dbReference>
<evidence type="ECO:0000256" key="12">
    <source>
        <dbReference type="SAM" id="Phobius"/>
    </source>
</evidence>
<reference evidence="15" key="2">
    <citation type="submission" date="2025-08" db="UniProtKB">
        <authorList>
            <consortium name="RefSeq"/>
        </authorList>
    </citation>
    <scope>IDENTIFICATION</scope>
    <source>
        <tissue evidence="15">Leaf</tissue>
    </source>
</reference>
<dbReference type="GO" id="GO:0005886">
    <property type="term" value="C:plasma membrane"/>
    <property type="evidence" value="ECO:0007669"/>
    <property type="project" value="UniProtKB-SubCell"/>
</dbReference>
<dbReference type="Pfam" id="PF00560">
    <property type="entry name" value="LRR_1"/>
    <property type="match status" value="10"/>
</dbReference>
<dbReference type="FunFam" id="3.80.10.10:FF:000041">
    <property type="entry name" value="LRR receptor-like serine/threonine-protein kinase ERECTA"/>
    <property type="match status" value="1"/>
</dbReference>
<keyword evidence="10 12" id="KW-0472">Membrane</keyword>
<accession>A0A6P5EHJ8</accession>
<dbReference type="AlphaFoldDB" id="A0A6P5EHJ8"/>
<evidence type="ECO:0000256" key="5">
    <source>
        <dbReference type="ARBA" id="ARBA00022626"/>
    </source>
</evidence>
<dbReference type="GO" id="GO:0009742">
    <property type="term" value="P:brassinosteroid mediated signaling pathway"/>
    <property type="evidence" value="ECO:0007669"/>
    <property type="project" value="UniProtKB-KW"/>
</dbReference>
<feature type="transmembrane region" description="Helical" evidence="12">
    <location>
        <begin position="910"/>
        <end position="933"/>
    </location>
</feature>
<evidence type="ECO:0000256" key="4">
    <source>
        <dbReference type="ARBA" id="ARBA00022614"/>
    </source>
</evidence>
<comment type="similarity">
    <text evidence="2">Belongs to the RLP family.</text>
</comment>
<keyword evidence="6 12" id="KW-0812">Transmembrane</keyword>
<evidence type="ECO:0000256" key="7">
    <source>
        <dbReference type="ARBA" id="ARBA00022729"/>
    </source>
</evidence>
<dbReference type="SUPFAM" id="SSF52047">
    <property type="entry name" value="RNI-like"/>
    <property type="match status" value="1"/>
</dbReference>
<evidence type="ECO:0000256" key="6">
    <source>
        <dbReference type="ARBA" id="ARBA00022692"/>
    </source>
</evidence>
<dbReference type="SMART" id="SM00369">
    <property type="entry name" value="LRR_TYP"/>
    <property type="match status" value="11"/>
</dbReference>
<dbReference type="InterPro" id="IPR001611">
    <property type="entry name" value="Leu-rich_rpt"/>
</dbReference>
<feature type="domain" description="Leucine-rich repeat-containing N-terminal plant-type" evidence="13">
    <location>
        <begin position="47"/>
        <end position="81"/>
    </location>
</feature>
<keyword evidence="7" id="KW-0732">Signal</keyword>
<dbReference type="OrthoDB" id="4691307at2759"/>
<dbReference type="SUPFAM" id="SSF52058">
    <property type="entry name" value="L domain-like"/>
    <property type="match status" value="2"/>
</dbReference>